<proteinExistence type="predicted"/>
<evidence type="ECO:0000313" key="1">
    <source>
        <dbReference type="EMBL" id="KKN04808.1"/>
    </source>
</evidence>
<protein>
    <submittedName>
        <fullName evidence="1">Uncharacterized protein</fullName>
    </submittedName>
</protein>
<dbReference type="AlphaFoldDB" id="A0A0F9QHN7"/>
<organism evidence="1">
    <name type="scientific">marine sediment metagenome</name>
    <dbReference type="NCBI Taxonomy" id="412755"/>
    <lineage>
        <taxon>unclassified sequences</taxon>
        <taxon>metagenomes</taxon>
        <taxon>ecological metagenomes</taxon>
    </lineage>
</organism>
<dbReference type="EMBL" id="LAZR01004876">
    <property type="protein sequence ID" value="KKN04808.1"/>
    <property type="molecule type" value="Genomic_DNA"/>
</dbReference>
<comment type="caution">
    <text evidence="1">The sequence shown here is derived from an EMBL/GenBank/DDBJ whole genome shotgun (WGS) entry which is preliminary data.</text>
</comment>
<accession>A0A0F9QHN7</accession>
<name>A0A0F9QHN7_9ZZZZ</name>
<reference evidence="1" key="1">
    <citation type="journal article" date="2015" name="Nature">
        <title>Complex archaea that bridge the gap between prokaryotes and eukaryotes.</title>
        <authorList>
            <person name="Spang A."/>
            <person name="Saw J.H."/>
            <person name="Jorgensen S.L."/>
            <person name="Zaremba-Niedzwiedzka K."/>
            <person name="Martijn J."/>
            <person name="Lind A.E."/>
            <person name="van Eijk R."/>
            <person name="Schleper C."/>
            <person name="Guy L."/>
            <person name="Ettema T.J."/>
        </authorList>
    </citation>
    <scope>NUCLEOTIDE SEQUENCE</scope>
</reference>
<sequence length="183" mass="21419">MMITSSPHPNSLNRNEDIRTLFELVFRKGIIQSNWVARIFTLEEAKTAIETIGSFNTFNPKRVYRHIESLWGEINELYIGCEGSPVFYITIPYWLGQSPNGAKKLKPVNVEKIYEENPDLDLFELSDKIHELQGDRKISNEDREMMTRKLIKRFTRLGATEVELTENPRVFPAPMNSIRVWWD</sequence>
<gene>
    <name evidence="1" type="ORF">LCGC14_1093770</name>
</gene>